<feature type="signal peptide" evidence="2">
    <location>
        <begin position="1"/>
        <end position="21"/>
    </location>
</feature>
<accession>A0A084SRQ7</accession>
<protein>
    <recommendedName>
        <fullName evidence="3">VWFA domain-containing protein</fullName>
    </recommendedName>
</protein>
<reference evidence="4 5" key="1">
    <citation type="submission" date="2014-07" db="EMBL/GenBank/DDBJ databases">
        <title>Draft Genome Sequence of Gephyronic Acid Producer, Cystobacter violaceus Strain Cb vi76.</title>
        <authorList>
            <person name="Stevens D.C."/>
            <person name="Young J."/>
            <person name="Carmichael R."/>
            <person name="Tan J."/>
            <person name="Taylor R.E."/>
        </authorList>
    </citation>
    <scope>NUCLEOTIDE SEQUENCE [LARGE SCALE GENOMIC DNA]</scope>
    <source>
        <strain evidence="4 5">Cb vi76</strain>
    </source>
</reference>
<dbReference type="InterPro" id="IPR002035">
    <property type="entry name" value="VWF_A"/>
</dbReference>
<dbReference type="SMART" id="SM00327">
    <property type="entry name" value="VWA"/>
    <property type="match status" value="1"/>
</dbReference>
<comment type="caution">
    <text evidence="4">The sequence shown here is derived from an EMBL/GenBank/DDBJ whole genome shotgun (WGS) entry which is preliminary data.</text>
</comment>
<evidence type="ECO:0000313" key="5">
    <source>
        <dbReference type="Proteomes" id="UP000028547"/>
    </source>
</evidence>
<organism evidence="4 5">
    <name type="scientific">Archangium violaceum Cb vi76</name>
    <dbReference type="NCBI Taxonomy" id="1406225"/>
    <lineage>
        <taxon>Bacteria</taxon>
        <taxon>Pseudomonadati</taxon>
        <taxon>Myxococcota</taxon>
        <taxon>Myxococcia</taxon>
        <taxon>Myxococcales</taxon>
        <taxon>Cystobacterineae</taxon>
        <taxon>Archangiaceae</taxon>
        <taxon>Archangium</taxon>
    </lineage>
</organism>
<gene>
    <name evidence="4" type="ORF">Q664_23955</name>
</gene>
<evidence type="ECO:0000256" key="1">
    <source>
        <dbReference type="SAM" id="MobiDB-lite"/>
    </source>
</evidence>
<dbReference type="Proteomes" id="UP000028547">
    <property type="component" value="Unassembled WGS sequence"/>
</dbReference>
<dbReference type="InterPro" id="IPR036465">
    <property type="entry name" value="vWFA_dom_sf"/>
</dbReference>
<feature type="domain" description="VWFA" evidence="3">
    <location>
        <begin position="54"/>
        <end position="332"/>
    </location>
</feature>
<keyword evidence="2" id="KW-0732">Signal</keyword>
<dbReference type="Gene3D" id="3.40.50.410">
    <property type="entry name" value="von Willebrand factor, type A domain"/>
    <property type="match status" value="1"/>
</dbReference>
<sequence length="410" mass="42551">MSTRLHPSVALTSLLVCAALAAGCQTYDFEPVAPAAISVPSVEKTIAARGSTPNLMLLVDTSGSMLEPMNPASSACRSPTTGVLCRGEGCPAGCPTRWSALQGAMDSFLGASGALARMGLTLYPGKQLVQGEQCGGSDSLTLELPADDDPDALRAHALAINAKLRGIPNSTRGGPTGGTPTGSSLQYVGTLPQLQTDERGDFVLLLTDGLPNCNENHEASGASLACRCTLIDCSGTFERMGCLDQNGSVSAVKALRGRDIQTIVIGFGAETATGHGPAVLNAMAEAGGFARKCQTDADCGTGDACDLAAGLCQRRYYQAANQDELAHALRQISERFEGDPCLIELAPDQFPPSPKLARVLVNGEGFGAGDDTWRLKDKVGVELLGSLCARVQASSPAHPARVEVRIVIPR</sequence>
<feature type="chain" id="PRO_5001781494" description="VWFA domain-containing protein" evidence="2">
    <location>
        <begin position="22"/>
        <end position="410"/>
    </location>
</feature>
<dbReference type="AlphaFoldDB" id="A0A084SRQ7"/>
<feature type="region of interest" description="Disordered" evidence="1">
    <location>
        <begin position="166"/>
        <end position="187"/>
    </location>
</feature>
<dbReference type="EMBL" id="JPMI01000160">
    <property type="protein sequence ID" value="KFA91142.1"/>
    <property type="molecule type" value="Genomic_DNA"/>
</dbReference>
<evidence type="ECO:0000256" key="2">
    <source>
        <dbReference type="SAM" id="SignalP"/>
    </source>
</evidence>
<dbReference type="NCBIfam" id="NF033757">
    <property type="entry name" value="gliding_CglB"/>
    <property type="match status" value="1"/>
</dbReference>
<dbReference type="PROSITE" id="PS50234">
    <property type="entry name" value="VWFA"/>
    <property type="match status" value="1"/>
</dbReference>
<evidence type="ECO:0000259" key="3">
    <source>
        <dbReference type="PROSITE" id="PS50234"/>
    </source>
</evidence>
<name>A0A084SRQ7_9BACT</name>
<dbReference type="PROSITE" id="PS51257">
    <property type="entry name" value="PROKAR_LIPOPROTEIN"/>
    <property type="match status" value="1"/>
</dbReference>
<dbReference type="SUPFAM" id="SSF53300">
    <property type="entry name" value="vWA-like"/>
    <property type="match status" value="1"/>
</dbReference>
<evidence type="ECO:0000313" key="4">
    <source>
        <dbReference type="EMBL" id="KFA91142.1"/>
    </source>
</evidence>
<dbReference type="RefSeq" id="WP_043399746.1">
    <property type="nucleotide sequence ID" value="NZ_JPMI01000160.1"/>
</dbReference>
<proteinExistence type="predicted"/>